<evidence type="ECO:0000313" key="2">
    <source>
        <dbReference type="EMBL" id="KAF9699005.1"/>
    </source>
</evidence>
<name>A0A8H7J9I5_9PLEO</name>
<dbReference type="Pfam" id="PF08520">
    <property type="entry name" value="Mitofissin"/>
    <property type="match status" value="1"/>
</dbReference>
<gene>
    <name evidence="2" type="ORF">EKO04_003241</name>
</gene>
<dbReference type="InterPro" id="IPR013726">
    <property type="entry name" value="Mitofissin"/>
</dbReference>
<dbReference type="EMBL" id="RZGK01000005">
    <property type="protein sequence ID" value="KAF9699005.1"/>
    <property type="molecule type" value="Genomic_DNA"/>
</dbReference>
<reference evidence="2" key="2">
    <citation type="submission" date="2020-09" db="EMBL/GenBank/DDBJ databases">
        <title>Reference genome assembly for Australian Ascochyta lentis isolate Al4.</title>
        <authorList>
            <person name="Lee R.C."/>
            <person name="Farfan-Caceres L.M."/>
            <person name="Debler J.W."/>
            <person name="Williams A.H."/>
            <person name="Henares B.M."/>
        </authorList>
    </citation>
    <scope>NUCLEOTIDE SEQUENCE</scope>
    <source>
        <strain evidence="2">Al4</strain>
    </source>
</reference>
<evidence type="ECO:0008006" key="4">
    <source>
        <dbReference type="Google" id="ProtNLM"/>
    </source>
</evidence>
<sequence length="199" mass="22189">MHSSEARPFIRSTRLNASFLHDPSLRSASPYLNLVPEDHGLKLGKPQIGRRALVVSARAVLVYTPATPATTPRFVALHHRNNRSHASKTTRDHLATNPPTSTDHTPSAKPLHRTHRTPTHTQLDNMVLGKVAHYAFDAVLVSAFLAGVRRSTGLTVKPDQFSDTPSVQKWLDNYLWVGETVMDQSVAFFASSSYFERKR</sequence>
<dbReference type="GO" id="GO:0005737">
    <property type="term" value="C:cytoplasm"/>
    <property type="evidence" value="ECO:0007669"/>
    <property type="project" value="TreeGrafter"/>
</dbReference>
<evidence type="ECO:0000313" key="3">
    <source>
        <dbReference type="Proteomes" id="UP000651452"/>
    </source>
</evidence>
<evidence type="ECO:0000256" key="1">
    <source>
        <dbReference type="SAM" id="MobiDB-lite"/>
    </source>
</evidence>
<dbReference type="PANTHER" id="PTHR28075">
    <property type="entry name" value="CHROMOSOME 16, WHOLE GENOME SHOTGUN SEQUENCE"/>
    <property type="match status" value="1"/>
</dbReference>
<dbReference type="OrthoDB" id="16824at2759"/>
<accession>A0A8H7J9I5</accession>
<keyword evidence="3" id="KW-1185">Reference proteome</keyword>
<dbReference type="PANTHER" id="PTHR28075:SF1">
    <property type="entry name" value="DUF1748-DOMAIN-CONTAINING PROTEIN"/>
    <property type="match status" value="1"/>
</dbReference>
<feature type="region of interest" description="Disordered" evidence="1">
    <location>
        <begin position="81"/>
        <end position="117"/>
    </location>
</feature>
<comment type="caution">
    <text evidence="2">The sequence shown here is derived from an EMBL/GenBank/DDBJ whole genome shotgun (WGS) entry which is preliminary data.</text>
</comment>
<dbReference type="Proteomes" id="UP000651452">
    <property type="component" value="Unassembled WGS sequence"/>
</dbReference>
<proteinExistence type="predicted"/>
<protein>
    <recommendedName>
        <fullName evidence="4">DUF1748-domain-containing protein</fullName>
    </recommendedName>
</protein>
<organism evidence="2 3">
    <name type="scientific">Ascochyta lentis</name>
    <dbReference type="NCBI Taxonomy" id="205686"/>
    <lineage>
        <taxon>Eukaryota</taxon>
        <taxon>Fungi</taxon>
        <taxon>Dikarya</taxon>
        <taxon>Ascomycota</taxon>
        <taxon>Pezizomycotina</taxon>
        <taxon>Dothideomycetes</taxon>
        <taxon>Pleosporomycetidae</taxon>
        <taxon>Pleosporales</taxon>
        <taxon>Pleosporineae</taxon>
        <taxon>Didymellaceae</taxon>
        <taxon>Ascochyta</taxon>
    </lineage>
</organism>
<dbReference type="AlphaFoldDB" id="A0A8H7J9I5"/>
<reference evidence="2" key="1">
    <citation type="submission" date="2018-12" db="EMBL/GenBank/DDBJ databases">
        <authorList>
            <person name="Syme R.A."/>
            <person name="Farfan-Caceres L."/>
            <person name="Lichtenzveig J."/>
        </authorList>
    </citation>
    <scope>NUCLEOTIDE SEQUENCE</scope>
    <source>
        <strain evidence="2">Al4</strain>
    </source>
</reference>